<name>A0A182RNZ9_ANOFN</name>
<dbReference type="EnsemblMetazoa" id="AFUN007980-RA">
    <property type="protein sequence ID" value="AFUN007980-PA"/>
    <property type="gene ID" value="AFUN007980"/>
</dbReference>
<feature type="region of interest" description="Disordered" evidence="1">
    <location>
        <begin position="96"/>
        <end position="117"/>
    </location>
</feature>
<dbReference type="GO" id="GO:0009755">
    <property type="term" value="P:hormone-mediated signaling pathway"/>
    <property type="evidence" value="ECO:0007669"/>
    <property type="project" value="TreeGrafter"/>
</dbReference>
<evidence type="ECO:0000256" key="2">
    <source>
        <dbReference type="SAM" id="SignalP"/>
    </source>
</evidence>
<dbReference type="VEuPathDB" id="VectorBase:AFUN007980"/>
<dbReference type="GO" id="GO:0008528">
    <property type="term" value="F:G protein-coupled peptide receptor activity"/>
    <property type="evidence" value="ECO:0007669"/>
    <property type="project" value="TreeGrafter"/>
</dbReference>
<dbReference type="GO" id="GO:0005886">
    <property type="term" value="C:plasma membrane"/>
    <property type="evidence" value="ECO:0007669"/>
    <property type="project" value="TreeGrafter"/>
</dbReference>
<dbReference type="AlphaFoldDB" id="A0A182RNZ9"/>
<dbReference type="GO" id="GO:0007189">
    <property type="term" value="P:adenylate cyclase-activating G protein-coupled receptor signaling pathway"/>
    <property type="evidence" value="ECO:0007669"/>
    <property type="project" value="TreeGrafter"/>
</dbReference>
<proteinExistence type="predicted"/>
<evidence type="ECO:0000313" key="3">
    <source>
        <dbReference type="EnsemblMetazoa" id="AFUN007980-PA"/>
    </source>
</evidence>
<reference evidence="3" key="1">
    <citation type="submission" date="2020-05" db="UniProtKB">
        <authorList>
            <consortium name="EnsemblMetazoa"/>
        </authorList>
    </citation>
    <scope>IDENTIFICATION</scope>
    <source>
        <strain evidence="3">FUMOZ</strain>
    </source>
</reference>
<dbReference type="STRING" id="62324.A0A182RNZ9"/>
<feature type="chain" id="PRO_5012407481" description="G-protein coupled receptors family 1 profile domain-containing protein" evidence="2">
    <location>
        <begin position="16"/>
        <end position="206"/>
    </location>
</feature>
<protein>
    <recommendedName>
        <fullName evidence="4">G-protein coupled receptors family 1 profile domain-containing protein</fullName>
    </recommendedName>
</protein>
<accession>A0A182RNZ9</accession>
<dbReference type="PANTHER" id="PTHR24372">
    <property type="entry name" value="GLYCOPROTEIN HORMONE RECEPTOR"/>
    <property type="match status" value="1"/>
</dbReference>
<dbReference type="SUPFAM" id="SSF81321">
    <property type="entry name" value="Family A G protein-coupled receptor-like"/>
    <property type="match status" value="1"/>
</dbReference>
<dbReference type="VEuPathDB" id="VectorBase:AFUN2_008336"/>
<evidence type="ECO:0000256" key="1">
    <source>
        <dbReference type="SAM" id="MobiDB-lite"/>
    </source>
</evidence>
<feature type="signal peptide" evidence="2">
    <location>
        <begin position="1"/>
        <end position="15"/>
    </location>
</feature>
<keyword evidence="2" id="KW-0732">Signal</keyword>
<evidence type="ECO:0008006" key="4">
    <source>
        <dbReference type="Google" id="ProtNLM"/>
    </source>
</evidence>
<dbReference type="PANTHER" id="PTHR24372:SF80">
    <property type="entry name" value="FI21465P1-RELATED"/>
    <property type="match status" value="1"/>
</dbReference>
<dbReference type="Gene3D" id="1.20.1070.10">
    <property type="entry name" value="Rhodopsin 7-helix transmembrane proteins"/>
    <property type="match status" value="1"/>
</dbReference>
<organism evidence="3">
    <name type="scientific">Anopheles funestus</name>
    <name type="common">African malaria mosquito</name>
    <dbReference type="NCBI Taxonomy" id="62324"/>
    <lineage>
        <taxon>Eukaryota</taxon>
        <taxon>Metazoa</taxon>
        <taxon>Ecdysozoa</taxon>
        <taxon>Arthropoda</taxon>
        <taxon>Hexapoda</taxon>
        <taxon>Insecta</taxon>
        <taxon>Pterygota</taxon>
        <taxon>Neoptera</taxon>
        <taxon>Endopterygota</taxon>
        <taxon>Diptera</taxon>
        <taxon>Nematocera</taxon>
        <taxon>Culicoidea</taxon>
        <taxon>Culicidae</taxon>
        <taxon>Anophelinae</taxon>
        <taxon>Anopheles</taxon>
    </lineage>
</organism>
<sequence>MALLLLSCYGLGASGYEISPSLYAWLAVLVLPINSALNPVLYTLTTAQFKQQLARFCYSLPCGAHTEYDSAIDSRNSMAQFSHNGSKRLMNRRSKQGHLGTGSTGMLRVPSSLPSSPSTIITNIEQDREERDLPIELAALVVYDQNGPNQNRFNAAAGTVSSYSQSQGQGHMGPTVNCGHRKHRSATAVLMLMERCSNSSTETFDF</sequence>